<dbReference type="InterPro" id="IPR044713">
    <property type="entry name" value="DNJA1/2-like"/>
</dbReference>
<dbReference type="Gene3D" id="2.60.260.20">
    <property type="entry name" value="Urease metallochaperone UreE, N-terminal domain"/>
    <property type="match status" value="2"/>
</dbReference>
<reference evidence="11" key="1">
    <citation type="journal article" date="2023" name="Mol. Phylogenet. Evol.">
        <title>Genome-scale phylogeny and comparative genomics of the fungal order Sordariales.</title>
        <authorList>
            <person name="Hensen N."/>
            <person name="Bonometti L."/>
            <person name="Westerberg I."/>
            <person name="Brannstrom I.O."/>
            <person name="Guillou S."/>
            <person name="Cros-Aarteil S."/>
            <person name="Calhoun S."/>
            <person name="Haridas S."/>
            <person name="Kuo A."/>
            <person name="Mondo S."/>
            <person name="Pangilinan J."/>
            <person name="Riley R."/>
            <person name="LaButti K."/>
            <person name="Andreopoulos B."/>
            <person name="Lipzen A."/>
            <person name="Chen C."/>
            <person name="Yan M."/>
            <person name="Daum C."/>
            <person name="Ng V."/>
            <person name="Clum A."/>
            <person name="Steindorff A."/>
            <person name="Ohm R.A."/>
            <person name="Martin F."/>
            <person name="Silar P."/>
            <person name="Natvig D.O."/>
            <person name="Lalanne C."/>
            <person name="Gautier V."/>
            <person name="Ament-Velasquez S.L."/>
            <person name="Kruys A."/>
            <person name="Hutchinson M.I."/>
            <person name="Powell A.J."/>
            <person name="Barry K."/>
            <person name="Miller A.N."/>
            <person name="Grigoriev I.V."/>
            <person name="Debuchy R."/>
            <person name="Gladieux P."/>
            <person name="Hiltunen Thoren M."/>
            <person name="Johannesson H."/>
        </authorList>
    </citation>
    <scope>NUCLEOTIDE SEQUENCE</scope>
    <source>
        <strain evidence="11">CBS 232.78</strain>
    </source>
</reference>
<evidence type="ECO:0000259" key="9">
    <source>
        <dbReference type="PROSITE" id="PS50076"/>
    </source>
</evidence>
<evidence type="ECO:0000256" key="7">
    <source>
        <dbReference type="SAM" id="MobiDB-lite"/>
    </source>
</evidence>
<proteinExistence type="predicted"/>
<keyword evidence="1 6" id="KW-0479">Metal-binding</keyword>
<dbReference type="Pfam" id="PF01556">
    <property type="entry name" value="DnaJ_C"/>
    <property type="match status" value="1"/>
</dbReference>
<dbReference type="Gene3D" id="2.10.230.10">
    <property type="entry name" value="Heat shock protein DnaJ, cysteine-rich domain"/>
    <property type="match status" value="1"/>
</dbReference>
<dbReference type="CDD" id="cd10747">
    <property type="entry name" value="DnaJ_C"/>
    <property type="match status" value="1"/>
</dbReference>
<dbReference type="GO" id="GO:0051082">
    <property type="term" value="F:unfolded protein binding"/>
    <property type="evidence" value="ECO:0007669"/>
    <property type="project" value="InterPro"/>
</dbReference>
<dbReference type="CDD" id="cd10719">
    <property type="entry name" value="DnaJ_zf"/>
    <property type="match status" value="1"/>
</dbReference>
<keyword evidence="3 6" id="KW-0863">Zinc-finger</keyword>
<dbReference type="EMBL" id="JAULSW010000006">
    <property type="protein sequence ID" value="KAK3378138.1"/>
    <property type="molecule type" value="Genomic_DNA"/>
</dbReference>
<dbReference type="Pfam" id="PF00684">
    <property type="entry name" value="DnaJ_CXXCXGXG"/>
    <property type="match status" value="1"/>
</dbReference>
<name>A0AAE0KKH9_9PEZI</name>
<dbReference type="PANTHER" id="PTHR43888">
    <property type="entry name" value="DNAJ-LIKE-2, ISOFORM A-RELATED"/>
    <property type="match status" value="1"/>
</dbReference>
<comment type="caution">
    <text evidence="11">The sequence shown here is derived from an EMBL/GenBank/DDBJ whole genome shotgun (WGS) entry which is preliminary data.</text>
</comment>
<dbReference type="CDD" id="cd06257">
    <property type="entry name" value="DnaJ"/>
    <property type="match status" value="1"/>
</dbReference>
<dbReference type="PROSITE" id="PS50076">
    <property type="entry name" value="DNAJ_2"/>
    <property type="match status" value="1"/>
</dbReference>
<sequence>MLLRMVALVLLVMLVQLVICQEDFYKVLGIKKNANDKEIKSAYRQLSKKYHPDKNPGEDTQKKFVEVSEAYEALINKETRQIYDQYGHEGLKQRQQGGGGGHHDPFDLFSRFFGGGGHFGNQPGQRRGPNIEVKVGIALRDFYEGRTTEFQWDKQQICEDCEGTGAADRVVDTCHSCGGHGVKIVKHQLAPGMYQQVQMQCDQCGGRGKAIKHKCPVCGGQRVVRKPTTVSLTVEKGMANGARVVYENEADASPDYVAGDLFVTLVEKEPDLEHDNPDHVDGTFFRRKGNDLFWREILSLREAWMGDWTRNLTHLDGHVVRLSRKRGEVVQAGQIETVVGEGMPIWHEDGDDVYHKTEHGNLFIEYVVVLPDQMESGMEKEFWALFQKWRGKNGVNLQKDSGRPEKTAHDHKHEEL</sequence>
<feature type="domain" description="J" evidence="9">
    <location>
        <begin position="23"/>
        <end position="87"/>
    </location>
</feature>
<dbReference type="InterPro" id="IPR036869">
    <property type="entry name" value="J_dom_sf"/>
</dbReference>
<evidence type="ECO:0000256" key="6">
    <source>
        <dbReference type="PROSITE-ProRule" id="PRU00546"/>
    </source>
</evidence>
<feature type="zinc finger region" description="CR-type" evidence="6">
    <location>
        <begin position="145"/>
        <end position="227"/>
    </location>
</feature>
<keyword evidence="4 6" id="KW-0862">Zinc</keyword>
<dbReference type="SUPFAM" id="SSF49493">
    <property type="entry name" value="HSP40/DnaJ peptide-binding domain"/>
    <property type="match status" value="2"/>
</dbReference>
<dbReference type="Gene3D" id="1.10.287.110">
    <property type="entry name" value="DnaJ domain"/>
    <property type="match status" value="1"/>
</dbReference>
<evidence type="ECO:0000256" key="5">
    <source>
        <dbReference type="ARBA" id="ARBA00023186"/>
    </source>
</evidence>
<evidence type="ECO:0000256" key="8">
    <source>
        <dbReference type="SAM" id="SignalP"/>
    </source>
</evidence>
<dbReference type="InterPro" id="IPR001305">
    <property type="entry name" value="HSP_DnaJ_Cys-rich_dom"/>
</dbReference>
<feature type="region of interest" description="Disordered" evidence="7">
    <location>
        <begin position="396"/>
        <end position="416"/>
    </location>
</feature>
<evidence type="ECO:0000256" key="1">
    <source>
        <dbReference type="ARBA" id="ARBA00022723"/>
    </source>
</evidence>
<evidence type="ECO:0000313" key="11">
    <source>
        <dbReference type="EMBL" id="KAK3378138.1"/>
    </source>
</evidence>
<evidence type="ECO:0000259" key="10">
    <source>
        <dbReference type="PROSITE" id="PS51188"/>
    </source>
</evidence>
<dbReference type="InterPro" id="IPR018253">
    <property type="entry name" value="DnaJ_domain_CS"/>
</dbReference>
<organism evidence="11 12">
    <name type="scientific">Podospora didyma</name>
    <dbReference type="NCBI Taxonomy" id="330526"/>
    <lineage>
        <taxon>Eukaryota</taxon>
        <taxon>Fungi</taxon>
        <taxon>Dikarya</taxon>
        <taxon>Ascomycota</taxon>
        <taxon>Pezizomycotina</taxon>
        <taxon>Sordariomycetes</taxon>
        <taxon>Sordariomycetidae</taxon>
        <taxon>Sordariales</taxon>
        <taxon>Podosporaceae</taxon>
        <taxon>Podospora</taxon>
    </lineage>
</organism>
<feature type="compositionally biased region" description="Basic and acidic residues" evidence="7">
    <location>
        <begin position="400"/>
        <end position="416"/>
    </location>
</feature>
<dbReference type="SUPFAM" id="SSF46565">
    <property type="entry name" value="Chaperone J-domain"/>
    <property type="match status" value="1"/>
</dbReference>
<accession>A0AAE0KKH9</accession>
<feature type="chain" id="PRO_5042054668" description="DnaJ-related protein" evidence="8">
    <location>
        <begin position="21"/>
        <end position="416"/>
    </location>
</feature>
<dbReference type="SMART" id="SM00271">
    <property type="entry name" value="DnaJ"/>
    <property type="match status" value="1"/>
</dbReference>
<dbReference type="FunFam" id="2.10.230.10:FF:000001">
    <property type="entry name" value="DnaJ subfamily A member 2"/>
    <property type="match status" value="1"/>
</dbReference>
<dbReference type="InterPro" id="IPR008971">
    <property type="entry name" value="HSP40/DnaJ_pept-bd"/>
</dbReference>
<dbReference type="GO" id="GO:0008270">
    <property type="term" value="F:zinc ion binding"/>
    <property type="evidence" value="ECO:0007669"/>
    <property type="project" value="UniProtKB-KW"/>
</dbReference>
<dbReference type="InterPro" id="IPR001623">
    <property type="entry name" value="DnaJ_domain"/>
</dbReference>
<evidence type="ECO:0000313" key="12">
    <source>
        <dbReference type="Proteomes" id="UP001285441"/>
    </source>
</evidence>
<keyword evidence="12" id="KW-1185">Reference proteome</keyword>
<dbReference type="AlphaFoldDB" id="A0AAE0KKH9"/>
<dbReference type="SUPFAM" id="SSF57938">
    <property type="entry name" value="DnaJ/Hsp40 cysteine-rich domain"/>
    <property type="match status" value="1"/>
</dbReference>
<evidence type="ECO:0000256" key="2">
    <source>
        <dbReference type="ARBA" id="ARBA00022737"/>
    </source>
</evidence>
<feature type="domain" description="CR-type" evidence="10">
    <location>
        <begin position="145"/>
        <end position="227"/>
    </location>
</feature>
<evidence type="ECO:0000256" key="4">
    <source>
        <dbReference type="ARBA" id="ARBA00022833"/>
    </source>
</evidence>
<dbReference type="InterPro" id="IPR036410">
    <property type="entry name" value="HSP_DnaJ_Cys-rich_dom_sf"/>
</dbReference>
<evidence type="ECO:0000256" key="3">
    <source>
        <dbReference type="ARBA" id="ARBA00022771"/>
    </source>
</evidence>
<keyword evidence="5" id="KW-0143">Chaperone</keyword>
<feature type="signal peptide" evidence="8">
    <location>
        <begin position="1"/>
        <end position="20"/>
    </location>
</feature>
<protein>
    <recommendedName>
        <fullName evidence="13">DnaJ-related protein</fullName>
    </recommendedName>
</protein>
<dbReference type="GO" id="GO:0006457">
    <property type="term" value="P:protein folding"/>
    <property type="evidence" value="ECO:0007669"/>
    <property type="project" value="InterPro"/>
</dbReference>
<dbReference type="GO" id="GO:0030544">
    <property type="term" value="F:Hsp70 protein binding"/>
    <property type="evidence" value="ECO:0007669"/>
    <property type="project" value="InterPro"/>
</dbReference>
<evidence type="ECO:0008006" key="13">
    <source>
        <dbReference type="Google" id="ProtNLM"/>
    </source>
</evidence>
<reference evidence="11" key="2">
    <citation type="submission" date="2023-06" db="EMBL/GenBank/DDBJ databases">
        <authorList>
            <consortium name="Lawrence Berkeley National Laboratory"/>
            <person name="Haridas S."/>
            <person name="Hensen N."/>
            <person name="Bonometti L."/>
            <person name="Westerberg I."/>
            <person name="Brannstrom I.O."/>
            <person name="Guillou S."/>
            <person name="Cros-Aarteil S."/>
            <person name="Calhoun S."/>
            <person name="Kuo A."/>
            <person name="Mondo S."/>
            <person name="Pangilinan J."/>
            <person name="Riley R."/>
            <person name="LaButti K."/>
            <person name="Andreopoulos B."/>
            <person name="Lipzen A."/>
            <person name="Chen C."/>
            <person name="Yanf M."/>
            <person name="Daum C."/>
            <person name="Ng V."/>
            <person name="Clum A."/>
            <person name="Steindorff A."/>
            <person name="Ohm R."/>
            <person name="Martin F."/>
            <person name="Silar P."/>
            <person name="Natvig D."/>
            <person name="Lalanne C."/>
            <person name="Gautier V."/>
            <person name="Ament-velasquez S.L."/>
            <person name="Kruys A."/>
            <person name="Hutchinson M.I."/>
            <person name="Powell A.J."/>
            <person name="Barry K."/>
            <person name="Miller A.N."/>
            <person name="Grigoriev I.V."/>
            <person name="Debuchy R."/>
            <person name="Gladieux P."/>
            <person name="Thoren M.H."/>
            <person name="Johannesson H."/>
        </authorList>
    </citation>
    <scope>NUCLEOTIDE SEQUENCE</scope>
    <source>
        <strain evidence="11">CBS 232.78</strain>
    </source>
</reference>
<keyword evidence="2" id="KW-0677">Repeat</keyword>
<dbReference type="Pfam" id="PF00226">
    <property type="entry name" value="DnaJ"/>
    <property type="match status" value="1"/>
</dbReference>
<gene>
    <name evidence="11" type="ORF">B0H63DRAFT_512261</name>
</gene>
<keyword evidence="8" id="KW-0732">Signal</keyword>
<dbReference type="InterPro" id="IPR002939">
    <property type="entry name" value="DnaJ_C"/>
</dbReference>
<dbReference type="PRINTS" id="PR00625">
    <property type="entry name" value="JDOMAIN"/>
</dbReference>
<dbReference type="PROSITE" id="PS00636">
    <property type="entry name" value="DNAJ_1"/>
    <property type="match status" value="1"/>
</dbReference>
<dbReference type="PROSITE" id="PS51188">
    <property type="entry name" value="ZF_CR"/>
    <property type="match status" value="1"/>
</dbReference>
<dbReference type="Proteomes" id="UP001285441">
    <property type="component" value="Unassembled WGS sequence"/>
</dbReference>